<dbReference type="PANTHER" id="PTHR43723:SF1">
    <property type="entry name" value="COBALT TRANSPORT PROTEIN CBIQ"/>
    <property type="match status" value="1"/>
</dbReference>
<dbReference type="Proteomes" id="UP000600363">
    <property type="component" value="Unassembled WGS sequence"/>
</dbReference>
<evidence type="ECO:0000256" key="1">
    <source>
        <dbReference type="ARBA" id="ARBA00004651"/>
    </source>
</evidence>
<dbReference type="InterPro" id="IPR052770">
    <property type="entry name" value="Cobalt_transport_CbiQ"/>
</dbReference>
<name>A0A832VXD0_9EURY</name>
<feature type="transmembrane region" description="Helical" evidence="6">
    <location>
        <begin position="237"/>
        <end position="254"/>
    </location>
</feature>
<dbReference type="PANTHER" id="PTHR43723">
    <property type="entry name" value="COBALT TRANSPORT PROTEIN CBIQ"/>
    <property type="match status" value="1"/>
</dbReference>
<dbReference type="InterPro" id="IPR003339">
    <property type="entry name" value="ABC/ECF_trnsptr_transmembrane"/>
</dbReference>
<comment type="caution">
    <text evidence="7">The sequence shown here is derived from an EMBL/GenBank/DDBJ whole genome shotgun (WGS) entry which is preliminary data.</text>
</comment>
<feature type="transmembrane region" description="Helical" evidence="6">
    <location>
        <begin position="21"/>
        <end position="47"/>
    </location>
</feature>
<feature type="transmembrane region" description="Helical" evidence="6">
    <location>
        <begin position="67"/>
        <end position="87"/>
    </location>
</feature>
<evidence type="ECO:0000256" key="3">
    <source>
        <dbReference type="ARBA" id="ARBA00022692"/>
    </source>
</evidence>
<accession>A0A832VXD0</accession>
<evidence type="ECO:0000313" key="7">
    <source>
        <dbReference type="EMBL" id="HIH69752.1"/>
    </source>
</evidence>
<protein>
    <submittedName>
        <fullName evidence="7">Cobalt ECF transporter T component CbiQ</fullName>
    </submittedName>
</protein>
<proteinExistence type="predicted"/>
<reference evidence="7" key="1">
    <citation type="journal article" date="2020" name="bioRxiv">
        <title>A rank-normalized archaeal taxonomy based on genome phylogeny resolves widespread incomplete and uneven classifications.</title>
        <authorList>
            <person name="Rinke C."/>
            <person name="Chuvochina M."/>
            <person name="Mussig A.J."/>
            <person name="Chaumeil P.-A."/>
            <person name="Waite D.W."/>
            <person name="Whitman W.B."/>
            <person name="Parks D.H."/>
            <person name="Hugenholtz P."/>
        </authorList>
    </citation>
    <scope>NUCLEOTIDE SEQUENCE</scope>
    <source>
        <strain evidence="7">UBA12518</strain>
    </source>
</reference>
<dbReference type="EMBL" id="DUIH01000012">
    <property type="protein sequence ID" value="HIH69752.1"/>
    <property type="molecule type" value="Genomic_DNA"/>
</dbReference>
<keyword evidence="2" id="KW-1003">Cell membrane</keyword>
<dbReference type="CDD" id="cd16914">
    <property type="entry name" value="EcfT"/>
    <property type="match status" value="1"/>
</dbReference>
<comment type="subcellular location">
    <subcellularLocation>
        <location evidence="1">Cell membrane</location>
        <topology evidence="1">Multi-pass membrane protein</topology>
    </subcellularLocation>
</comment>
<evidence type="ECO:0000256" key="6">
    <source>
        <dbReference type="SAM" id="Phobius"/>
    </source>
</evidence>
<feature type="transmembrane region" description="Helical" evidence="6">
    <location>
        <begin position="108"/>
        <end position="131"/>
    </location>
</feature>
<keyword evidence="3 6" id="KW-0812">Transmembrane</keyword>
<sequence length="260" mass="28428">MHRLLDDYAMHSPLRHVSTRLKLVLVAVVLVVGVSSTSPIAPLFIALSMSIATVWLGGVPPRFYAKLVLAPLGFGAAGALVILLFFGQGDAVLSLEVMGHTLSASTEGVNMAAVVLSRTVGGMCTLFFLALTTPMVELFSELKALRVPTSVVELSMMIYRYIFVFLEEAIRMRHAQIMRLGYGSLKSSIRSFSMLASTLFIRTWEQGEKLYIAMDSRCYGGKLSLLEHRTPMKGGQVLTVCAYVVLIFALAYITKNVVVV</sequence>
<dbReference type="Pfam" id="PF02361">
    <property type="entry name" value="CbiQ"/>
    <property type="match status" value="1"/>
</dbReference>
<dbReference type="NCBIfam" id="TIGR02454">
    <property type="entry name" value="ECF_T_CbiQ"/>
    <property type="match status" value="1"/>
</dbReference>
<gene>
    <name evidence="7" type="primary">cbiQ</name>
    <name evidence="7" type="ORF">HA299_03910</name>
</gene>
<evidence type="ECO:0000256" key="5">
    <source>
        <dbReference type="ARBA" id="ARBA00023136"/>
    </source>
</evidence>
<dbReference type="GO" id="GO:0006824">
    <property type="term" value="P:cobalt ion transport"/>
    <property type="evidence" value="ECO:0007669"/>
    <property type="project" value="InterPro"/>
</dbReference>
<organism evidence="7 8">
    <name type="scientific">Methermicoccus shengliensis</name>
    <dbReference type="NCBI Taxonomy" id="660064"/>
    <lineage>
        <taxon>Archaea</taxon>
        <taxon>Methanobacteriati</taxon>
        <taxon>Methanobacteriota</taxon>
        <taxon>Stenosarchaea group</taxon>
        <taxon>Methanomicrobia</taxon>
        <taxon>Methanosarcinales</taxon>
        <taxon>Methermicoccaceae</taxon>
        <taxon>Methermicoccus</taxon>
    </lineage>
</organism>
<dbReference type="AlphaFoldDB" id="A0A832VXD0"/>
<dbReference type="GO" id="GO:0043190">
    <property type="term" value="C:ATP-binding cassette (ABC) transporter complex"/>
    <property type="evidence" value="ECO:0007669"/>
    <property type="project" value="InterPro"/>
</dbReference>
<evidence type="ECO:0000313" key="8">
    <source>
        <dbReference type="Proteomes" id="UP000600363"/>
    </source>
</evidence>
<keyword evidence="4 6" id="KW-1133">Transmembrane helix</keyword>
<keyword evidence="5 6" id="KW-0472">Membrane</keyword>
<feature type="transmembrane region" description="Helical" evidence="6">
    <location>
        <begin position="151"/>
        <end position="170"/>
    </location>
</feature>
<evidence type="ECO:0000256" key="2">
    <source>
        <dbReference type="ARBA" id="ARBA00022475"/>
    </source>
</evidence>
<evidence type="ECO:0000256" key="4">
    <source>
        <dbReference type="ARBA" id="ARBA00022989"/>
    </source>
</evidence>
<dbReference type="RefSeq" id="WP_042685724.1">
    <property type="nucleotide sequence ID" value="NZ_DUIH01000012.1"/>
</dbReference>
<dbReference type="InterPro" id="IPR012809">
    <property type="entry name" value="ECF_CbiQ"/>
</dbReference>